<dbReference type="PANTHER" id="PTHR12546">
    <property type="entry name" value="FER-1-LIKE"/>
    <property type="match status" value="1"/>
</dbReference>
<evidence type="ECO:0000256" key="1">
    <source>
        <dbReference type="ARBA" id="ARBA00004167"/>
    </source>
</evidence>
<evidence type="ECO:0000256" key="3">
    <source>
        <dbReference type="ARBA" id="ARBA00022737"/>
    </source>
</evidence>
<dbReference type="InterPro" id="IPR037723">
    <property type="entry name" value="C2D_Ferlin"/>
</dbReference>
<keyword evidence="5" id="KW-0472">Membrane</keyword>
<evidence type="ECO:0000256" key="5">
    <source>
        <dbReference type="ARBA" id="ARBA00023136"/>
    </source>
</evidence>
<dbReference type="SMART" id="SM00694">
    <property type="entry name" value="DysFC"/>
    <property type="match status" value="2"/>
</dbReference>
<proteinExistence type="predicted"/>
<evidence type="ECO:0000256" key="4">
    <source>
        <dbReference type="ARBA" id="ARBA00022989"/>
    </source>
</evidence>
<dbReference type="Pfam" id="PF00168">
    <property type="entry name" value="C2"/>
    <property type="match status" value="1"/>
</dbReference>
<dbReference type="InterPro" id="IPR000008">
    <property type="entry name" value="C2_dom"/>
</dbReference>
<dbReference type="PANTHER" id="PTHR12546:SF33">
    <property type="entry name" value="SPERM VESICLE FUSION PROTEIN FER-1"/>
    <property type="match status" value="1"/>
</dbReference>
<protein>
    <recommendedName>
        <fullName evidence="6">C2 domain-containing protein</fullName>
    </recommendedName>
</protein>
<dbReference type="InterPro" id="IPR037721">
    <property type="entry name" value="Ferlin"/>
</dbReference>
<sequence>MMKRAFYFASSKYAVTCAFLPQYENQFKLFGSWGTKGLTGCPKWSDVTGKIKLKKESFMPPRGWRWDLEWHIDPEKNLLLDTDAGHKSYVDETYVNEERQPDGTWGPASVENTNVKGDAAAPISELPCPPGWVVVKDWNVDLDRAVDESGWEYGSIISPATKPSSWQPVEKMYHTNRRLRMTRQRKSNIARDQYMKQVEDASEGWEYASLFGWKFHVQPRKADSFRRRRWRRRMMPAQHVGDAAVFALEGSLVGFEKDEDSDEESARGVNVPMASCVFEKPEKFHLRCYIYQGRQLIAMDNEKLSDCYCVVSFLHRSKKTEVKKSTLNPTWDQTLIFQTIDIFGSLDSLKRDPPQVVVELFDKDDIVSS</sequence>
<keyword evidence="4" id="KW-1133">Transmembrane helix</keyword>
<dbReference type="GO" id="GO:0016020">
    <property type="term" value="C:membrane"/>
    <property type="evidence" value="ECO:0007669"/>
    <property type="project" value="UniProtKB-SubCell"/>
</dbReference>
<comment type="subcellular location">
    <subcellularLocation>
        <location evidence="1">Membrane</location>
        <topology evidence="1">Single-pass membrane protein</topology>
    </subcellularLocation>
</comment>
<keyword evidence="2" id="KW-0812">Transmembrane</keyword>
<dbReference type="Ensembl" id="ENSEBUT00000011311.1">
    <property type="protein sequence ID" value="ENSEBUP00000010759.1"/>
    <property type="gene ID" value="ENSEBUG00000006913.1"/>
</dbReference>
<keyword evidence="3" id="KW-0677">Repeat</keyword>
<dbReference type="CDD" id="cd04017">
    <property type="entry name" value="C2D_Ferlin"/>
    <property type="match status" value="1"/>
</dbReference>
<dbReference type="SUPFAM" id="SSF49562">
    <property type="entry name" value="C2 domain (Calcium/lipid-binding domain, CaLB)"/>
    <property type="match status" value="1"/>
</dbReference>
<dbReference type="Gene3D" id="2.60.40.150">
    <property type="entry name" value="C2 domain"/>
    <property type="match status" value="1"/>
</dbReference>
<evidence type="ECO:0000313" key="7">
    <source>
        <dbReference type="Ensembl" id="ENSEBUP00000010759.1"/>
    </source>
</evidence>
<dbReference type="Proteomes" id="UP000694388">
    <property type="component" value="Unplaced"/>
</dbReference>
<dbReference type="OMA" id="PRNESKF"/>
<accession>A0A8C4Q6L2</accession>
<dbReference type="InterPro" id="IPR006614">
    <property type="entry name" value="Peroxin/Ferlin"/>
</dbReference>
<feature type="domain" description="C2" evidence="6">
    <location>
        <begin position="261"/>
        <end position="369"/>
    </location>
</feature>
<organism evidence="7 8">
    <name type="scientific">Eptatretus burgeri</name>
    <name type="common">Inshore hagfish</name>
    <dbReference type="NCBI Taxonomy" id="7764"/>
    <lineage>
        <taxon>Eukaryota</taxon>
        <taxon>Metazoa</taxon>
        <taxon>Chordata</taxon>
        <taxon>Craniata</taxon>
        <taxon>Vertebrata</taxon>
        <taxon>Cyclostomata</taxon>
        <taxon>Myxini</taxon>
        <taxon>Myxiniformes</taxon>
        <taxon>Myxinidae</taxon>
        <taxon>Eptatretinae</taxon>
        <taxon>Eptatretus</taxon>
    </lineage>
</organism>
<name>A0A8C4Q6L2_EPTBU</name>
<dbReference type="SMART" id="SM00693">
    <property type="entry name" value="DysFN"/>
    <property type="match status" value="2"/>
</dbReference>
<dbReference type="AlphaFoldDB" id="A0A8C4Q6L2"/>
<dbReference type="InterPro" id="IPR035892">
    <property type="entry name" value="C2_domain_sf"/>
</dbReference>
<dbReference type="GO" id="GO:0007009">
    <property type="term" value="P:plasma membrane organization"/>
    <property type="evidence" value="ECO:0007669"/>
    <property type="project" value="TreeGrafter"/>
</dbReference>
<evidence type="ECO:0000256" key="2">
    <source>
        <dbReference type="ARBA" id="ARBA00022692"/>
    </source>
</evidence>
<dbReference type="GO" id="GO:0061025">
    <property type="term" value="P:membrane fusion"/>
    <property type="evidence" value="ECO:0007669"/>
    <property type="project" value="TreeGrafter"/>
</dbReference>
<keyword evidence="8" id="KW-1185">Reference proteome</keyword>
<evidence type="ECO:0000313" key="8">
    <source>
        <dbReference type="Proteomes" id="UP000694388"/>
    </source>
</evidence>
<reference evidence="7" key="1">
    <citation type="submission" date="2025-08" db="UniProtKB">
        <authorList>
            <consortium name="Ensembl"/>
        </authorList>
    </citation>
    <scope>IDENTIFICATION</scope>
</reference>
<dbReference type="PROSITE" id="PS50004">
    <property type="entry name" value="C2"/>
    <property type="match status" value="1"/>
</dbReference>
<dbReference type="GeneTree" id="ENSGT00940000154741"/>
<reference evidence="7" key="2">
    <citation type="submission" date="2025-09" db="UniProtKB">
        <authorList>
            <consortium name="Ensembl"/>
        </authorList>
    </citation>
    <scope>IDENTIFICATION</scope>
</reference>
<evidence type="ECO:0000259" key="6">
    <source>
        <dbReference type="PROSITE" id="PS50004"/>
    </source>
</evidence>